<evidence type="ECO:0000313" key="2">
    <source>
        <dbReference type="Proteomes" id="UP000784294"/>
    </source>
</evidence>
<sequence length="123" mass="13192">MLAMPSASSSCLIINANVGMQGGVRINCQIHLGSIAIAPASGITWLRLAEVGAHIRPQHRLIRCMALFATRFPAMGRHSGTKSLIGSHDYHTLAGPICVFCQRDEQSLLVGLFSIGVNALLRQ</sequence>
<keyword evidence="2" id="KW-1185">Reference proteome</keyword>
<protein>
    <submittedName>
        <fullName evidence="1">Uncharacterized protein</fullName>
    </submittedName>
</protein>
<dbReference type="EMBL" id="CAAALY010274275">
    <property type="protein sequence ID" value="VEL42410.1"/>
    <property type="molecule type" value="Genomic_DNA"/>
</dbReference>
<gene>
    <name evidence="1" type="ORF">PXEA_LOCUS35850</name>
</gene>
<evidence type="ECO:0000313" key="1">
    <source>
        <dbReference type="EMBL" id="VEL42410.1"/>
    </source>
</evidence>
<dbReference type="AlphaFoldDB" id="A0A3S5C8K8"/>
<comment type="caution">
    <text evidence="1">The sequence shown here is derived from an EMBL/GenBank/DDBJ whole genome shotgun (WGS) entry which is preliminary data.</text>
</comment>
<dbReference type="Proteomes" id="UP000784294">
    <property type="component" value="Unassembled WGS sequence"/>
</dbReference>
<organism evidence="1 2">
    <name type="scientific">Protopolystoma xenopodis</name>
    <dbReference type="NCBI Taxonomy" id="117903"/>
    <lineage>
        <taxon>Eukaryota</taxon>
        <taxon>Metazoa</taxon>
        <taxon>Spiralia</taxon>
        <taxon>Lophotrochozoa</taxon>
        <taxon>Platyhelminthes</taxon>
        <taxon>Monogenea</taxon>
        <taxon>Polyopisthocotylea</taxon>
        <taxon>Polystomatidea</taxon>
        <taxon>Polystomatidae</taxon>
        <taxon>Protopolystoma</taxon>
    </lineage>
</organism>
<proteinExistence type="predicted"/>
<reference evidence="1" key="1">
    <citation type="submission" date="2018-11" db="EMBL/GenBank/DDBJ databases">
        <authorList>
            <consortium name="Pathogen Informatics"/>
        </authorList>
    </citation>
    <scope>NUCLEOTIDE SEQUENCE</scope>
</reference>
<accession>A0A3S5C8K8</accession>
<name>A0A3S5C8K8_9PLAT</name>